<sequence>MLKRRRARACDPESVTDENLQKRPLRSEKHVTFQEPKAPDLVTLPVLSRESHTPSCSTCPDDVPLHSGAGWDAPIDWRIYATNGEDEFEDVTDILAMPVSESESGSEHDQQSSRASGGAASLTPDSYTTCESRYSSPSIEEGASAPSASIASELHSPSPPPSELIRTPAQPEYIPETGVVALNRNSTGSADTETDPEWDVAHTYDPSSRTKTSDPVLDKVTGTIAVGGRTCVLIHG</sequence>
<gene>
    <name evidence="2" type="ORF">A0H81_07536</name>
</gene>
<name>A0A1C7M799_GRIFR</name>
<organism evidence="2 3">
    <name type="scientific">Grifola frondosa</name>
    <name type="common">Maitake</name>
    <name type="synonym">Polyporus frondosus</name>
    <dbReference type="NCBI Taxonomy" id="5627"/>
    <lineage>
        <taxon>Eukaryota</taxon>
        <taxon>Fungi</taxon>
        <taxon>Dikarya</taxon>
        <taxon>Basidiomycota</taxon>
        <taxon>Agaricomycotina</taxon>
        <taxon>Agaricomycetes</taxon>
        <taxon>Polyporales</taxon>
        <taxon>Grifolaceae</taxon>
        <taxon>Grifola</taxon>
    </lineage>
</organism>
<protein>
    <submittedName>
        <fullName evidence="2">Uncharacterized protein</fullName>
    </submittedName>
</protein>
<dbReference type="OrthoDB" id="2758596at2759"/>
<dbReference type="Proteomes" id="UP000092993">
    <property type="component" value="Unassembled WGS sequence"/>
</dbReference>
<feature type="region of interest" description="Disordered" evidence="1">
    <location>
        <begin position="185"/>
        <end position="213"/>
    </location>
</feature>
<proteinExistence type="predicted"/>
<feature type="compositionally biased region" description="Polar residues" evidence="1">
    <location>
        <begin position="123"/>
        <end position="138"/>
    </location>
</feature>
<feature type="region of interest" description="Disordered" evidence="1">
    <location>
        <begin position="99"/>
        <end position="167"/>
    </location>
</feature>
<feature type="region of interest" description="Disordered" evidence="1">
    <location>
        <begin position="1"/>
        <end position="32"/>
    </location>
</feature>
<accession>A0A1C7M799</accession>
<dbReference type="AlphaFoldDB" id="A0A1C7M799"/>
<feature type="compositionally biased region" description="Basic and acidic residues" evidence="1">
    <location>
        <begin position="19"/>
        <end position="32"/>
    </location>
</feature>
<feature type="compositionally biased region" description="Low complexity" evidence="1">
    <location>
        <begin position="112"/>
        <end position="121"/>
    </location>
</feature>
<evidence type="ECO:0000313" key="3">
    <source>
        <dbReference type="Proteomes" id="UP000092993"/>
    </source>
</evidence>
<evidence type="ECO:0000256" key="1">
    <source>
        <dbReference type="SAM" id="MobiDB-lite"/>
    </source>
</evidence>
<dbReference type="EMBL" id="LUGG01000009">
    <property type="protein sequence ID" value="OBZ72688.1"/>
    <property type="molecule type" value="Genomic_DNA"/>
</dbReference>
<reference evidence="2 3" key="1">
    <citation type="submission" date="2016-03" db="EMBL/GenBank/DDBJ databases">
        <title>Whole genome sequencing of Grifola frondosa 9006-11.</title>
        <authorList>
            <person name="Min B."/>
            <person name="Park H."/>
            <person name="Kim J.-G."/>
            <person name="Cho H."/>
            <person name="Oh Y.-L."/>
            <person name="Kong W.-S."/>
            <person name="Choi I.-G."/>
        </authorList>
    </citation>
    <scope>NUCLEOTIDE SEQUENCE [LARGE SCALE GENOMIC DNA]</scope>
    <source>
        <strain evidence="2 3">9006-11</strain>
    </source>
</reference>
<comment type="caution">
    <text evidence="2">The sequence shown here is derived from an EMBL/GenBank/DDBJ whole genome shotgun (WGS) entry which is preliminary data.</text>
</comment>
<keyword evidence="3" id="KW-1185">Reference proteome</keyword>
<evidence type="ECO:0000313" key="2">
    <source>
        <dbReference type="EMBL" id="OBZ72688.1"/>
    </source>
</evidence>